<dbReference type="Proteomes" id="UP001281003">
    <property type="component" value="Unassembled WGS sequence"/>
</dbReference>
<organism evidence="2 3">
    <name type="scientific">Sordaria brevicollis</name>
    <dbReference type="NCBI Taxonomy" id="83679"/>
    <lineage>
        <taxon>Eukaryota</taxon>
        <taxon>Fungi</taxon>
        <taxon>Dikarya</taxon>
        <taxon>Ascomycota</taxon>
        <taxon>Pezizomycotina</taxon>
        <taxon>Sordariomycetes</taxon>
        <taxon>Sordariomycetidae</taxon>
        <taxon>Sordariales</taxon>
        <taxon>Sordariaceae</taxon>
        <taxon>Sordaria</taxon>
    </lineage>
</organism>
<name>A0AAE0P9J0_SORBR</name>
<reference evidence="2" key="1">
    <citation type="journal article" date="2023" name="Mol. Phylogenet. Evol.">
        <title>Genome-scale phylogeny and comparative genomics of the fungal order Sordariales.</title>
        <authorList>
            <person name="Hensen N."/>
            <person name="Bonometti L."/>
            <person name="Westerberg I."/>
            <person name="Brannstrom I.O."/>
            <person name="Guillou S."/>
            <person name="Cros-Aarteil S."/>
            <person name="Calhoun S."/>
            <person name="Haridas S."/>
            <person name="Kuo A."/>
            <person name="Mondo S."/>
            <person name="Pangilinan J."/>
            <person name="Riley R."/>
            <person name="LaButti K."/>
            <person name="Andreopoulos B."/>
            <person name="Lipzen A."/>
            <person name="Chen C."/>
            <person name="Yan M."/>
            <person name="Daum C."/>
            <person name="Ng V."/>
            <person name="Clum A."/>
            <person name="Steindorff A."/>
            <person name="Ohm R.A."/>
            <person name="Martin F."/>
            <person name="Silar P."/>
            <person name="Natvig D.O."/>
            <person name="Lalanne C."/>
            <person name="Gautier V."/>
            <person name="Ament-Velasquez S.L."/>
            <person name="Kruys A."/>
            <person name="Hutchinson M.I."/>
            <person name="Powell A.J."/>
            <person name="Barry K."/>
            <person name="Miller A.N."/>
            <person name="Grigoriev I.V."/>
            <person name="Debuchy R."/>
            <person name="Gladieux P."/>
            <person name="Hiltunen Thoren M."/>
            <person name="Johannesson H."/>
        </authorList>
    </citation>
    <scope>NUCLEOTIDE SEQUENCE</scope>
    <source>
        <strain evidence="2">FGSC 1904</strain>
    </source>
</reference>
<keyword evidence="3" id="KW-1185">Reference proteome</keyword>
<dbReference type="EMBL" id="JAUTDP010000010">
    <property type="protein sequence ID" value="KAK3395819.1"/>
    <property type="molecule type" value="Genomic_DNA"/>
</dbReference>
<proteinExistence type="predicted"/>
<evidence type="ECO:0000256" key="1">
    <source>
        <dbReference type="SAM" id="MobiDB-lite"/>
    </source>
</evidence>
<dbReference type="AlphaFoldDB" id="A0AAE0P9J0"/>
<gene>
    <name evidence="2" type="ORF">B0T20DRAFT_45771</name>
</gene>
<reference evidence="2" key="2">
    <citation type="submission" date="2023-07" db="EMBL/GenBank/DDBJ databases">
        <authorList>
            <consortium name="Lawrence Berkeley National Laboratory"/>
            <person name="Haridas S."/>
            <person name="Hensen N."/>
            <person name="Bonometti L."/>
            <person name="Westerberg I."/>
            <person name="Brannstrom I.O."/>
            <person name="Guillou S."/>
            <person name="Cros-Aarteil S."/>
            <person name="Calhoun S."/>
            <person name="Kuo A."/>
            <person name="Mondo S."/>
            <person name="Pangilinan J."/>
            <person name="Riley R."/>
            <person name="LaButti K."/>
            <person name="Andreopoulos B."/>
            <person name="Lipzen A."/>
            <person name="Chen C."/>
            <person name="Yanf M."/>
            <person name="Daum C."/>
            <person name="Ng V."/>
            <person name="Clum A."/>
            <person name="Steindorff A."/>
            <person name="Ohm R."/>
            <person name="Martin F."/>
            <person name="Silar P."/>
            <person name="Natvig D."/>
            <person name="Lalanne C."/>
            <person name="Gautier V."/>
            <person name="Ament-velasquez S.L."/>
            <person name="Kruys A."/>
            <person name="Hutchinson M.I."/>
            <person name="Powell A.J."/>
            <person name="Barry K."/>
            <person name="Miller A.N."/>
            <person name="Grigoriev I.V."/>
            <person name="Debuchy R."/>
            <person name="Gladieux P."/>
            <person name="Thoren M.H."/>
            <person name="Johannesson H."/>
        </authorList>
    </citation>
    <scope>NUCLEOTIDE SEQUENCE</scope>
    <source>
        <strain evidence="2">FGSC 1904</strain>
    </source>
</reference>
<evidence type="ECO:0000313" key="3">
    <source>
        <dbReference type="Proteomes" id="UP001281003"/>
    </source>
</evidence>
<sequence length="211" mass="24630">MAELDIEVHRNPAPAHPNHRLDRRQFLTTPDDIKTNPASIRAGPHNHSTRQPNERQDVCFTHFGQYGPPNNTIAPQYTGTGFWEIFSSARIGSVHSDDRYDSSVSVPHHHYHKCILAPKQTLSHNHSQHQQYPHFLYTHTHTDTHQLVLWIVFFFVLSFYHQQQIPDFSQAFCMVLAFLARKELLCISFDIIRSFLLIRMLCPHIFVRNAR</sequence>
<evidence type="ECO:0000313" key="2">
    <source>
        <dbReference type="EMBL" id="KAK3395819.1"/>
    </source>
</evidence>
<protein>
    <submittedName>
        <fullName evidence="2">Uncharacterized protein</fullName>
    </submittedName>
</protein>
<comment type="caution">
    <text evidence="2">The sequence shown here is derived from an EMBL/GenBank/DDBJ whole genome shotgun (WGS) entry which is preliminary data.</text>
</comment>
<feature type="region of interest" description="Disordered" evidence="1">
    <location>
        <begin position="30"/>
        <end position="52"/>
    </location>
</feature>
<accession>A0AAE0P9J0</accession>